<dbReference type="GO" id="GO:0045016">
    <property type="term" value="P:mitochondrial magnesium ion transmembrane transport"/>
    <property type="evidence" value="ECO:0007669"/>
    <property type="project" value="TreeGrafter"/>
</dbReference>
<evidence type="ECO:0000313" key="12">
    <source>
        <dbReference type="EMBL" id="EFA81925.1"/>
    </source>
</evidence>
<keyword evidence="8" id="KW-0472">Membrane</keyword>
<evidence type="ECO:0000256" key="9">
    <source>
        <dbReference type="RuleBase" id="RU366042"/>
    </source>
</evidence>
<dbReference type="PANTHER" id="PTHR13890">
    <property type="entry name" value="RNA SPLICING PROTEIN MRS2, MITOCHONDRIAL"/>
    <property type="match status" value="1"/>
</dbReference>
<evidence type="ECO:0000256" key="1">
    <source>
        <dbReference type="ARBA" id="ARBA00004141"/>
    </source>
</evidence>
<feature type="region of interest" description="Disordered" evidence="11">
    <location>
        <begin position="49"/>
        <end position="131"/>
    </location>
</feature>
<keyword evidence="9" id="KW-0496">Mitochondrion</keyword>
<keyword evidence="10" id="KW-0175">Coiled coil</keyword>
<dbReference type="Pfam" id="PF22099">
    <property type="entry name" value="MRS2-like"/>
    <property type="match status" value="1"/>
</dbReference>
<dbReference type="AlphaFoldDB" id="D3B9L3"/>
<name>D3B9L3_HETP5</name>
<dbReference type="InParanoid" id="D3B9L3"/>
<dbReference type="EMBL" id="ADBJ01000022">
    <property type="protein sequence ID" value="EFA81925.1"/>
    <property type="molecule type" value="Genomic_DNA"/>
</dbReference>
<dbReference type="Gene3D" id="1.20.58.340">
    <property type="entry name" value="Magnesium transport protein CorA, transmembrane region"/>
    <property type="match status" value="1"/>
</dbReference>
<feature type="compositionally biased region" description="Low complexity" evidence="11">
    <location>
        <begin position="49"/>
        <end position="118"/>
    </location>
</feature>
<proteinExistence type="inferred from homology"/>
<dbReference type="Gene3D" id="2.40.128.330">
    <property type="match status" value="1"/>
</dbReference>
<keyword evidence="5" id="KW-0809">Transit peptide</keyword>
<evidence type="ECO:0000256" key="4">
    <source>
        <dbReference type="ARBA" id="ARBA00022842"/>
    </source>
</evidence>
<gene>
    <name evidence="12" type="ORF">PPL_05157</name>
</gene>
<dbReference type="InterPro" id="IPR039204">
    <property type="entry name" value="MRS2-like"/>
</dbReference>
<evidence type="ECO:0000313" key="13">
    <source>
        <dbReference type="Proteomes" id="UP000001396"/>
    </source>
</evidence>
<evidence type="ECO:0000256" key="5">
    <source>
        <dbReference type="ARBA" id="ARBA00022946"/>
    </source>
</evidence>
<keyword evidence="7 9" id="KW-0406">Ion transport</keyword>
<keyword evidence="13" id="KW-1185">Reference proteome</keyword>
<protein>
    <recommendedName>
        <fullName evidence="9">Magnesium transporter</fullName>
    </recommendedName>
</protein>
<dbReference type="Proteomes" id="UP000001396">
    <property type="component" value="Unassembled WGS sequence"/>
</dbReference>
<organism evidence="12 13">
    <name type="scientific">Heterostelium pallidum (strain ATCC 26659 / Pp 5 / PN500)</name>
    <name type="common">Cellular slime mold</name>
    <name type="synonym">Polysphondylium pallidum</name>
    <dbReference type="NCBI Taxonomy" id="670386"/>
    <lineage>
        <taxon>Eukaryota</taxon>
        <taxon>Amoebozoa</taxon>
        <taxon>Evosea</taxon>
        <taxon>Eumycetozoa</taxon>
        <taxon>Dictyostelia</taxon>
        <taxon>Acytosteliales</taxon>
        <taxon>Acytosteliaceae</taxon>
        <taxon>Heterostelium</taxon>
    </lineage>
</organism>
<evidence type="ECO:0000256" key="11">
    <source>
        <dbReference type="SAM" id="MobiDB-lite"/>
    </source>
</evidence>
<dbReference type="GeneID" id="31360643"/>
<comment type="similarity">
    <text evidence="9">Belongs to the CorA metal ion transporter (MIT) (TC 1.A.35) family.</text>
</comment>
<keyword evidence="4 9" id="KW-0460">Magnesium</keyword>
<evidence type="ECO:0000256" key="10">
    <source>
        <dbReference type="SAM" id="Coils"/>
    </source>
</evidence>
<feature type="coiled-coil region" evidence="10">
    <location>
        <begin position="397"/>
        <end position="431"/>
    </location>
</feature>
<dbReference type="GO" id="GO:0015095">
    <property type="term" value="F:magnesium ion transmembrane transporter activity"/>
    <property type="evidence" value="ECO:0007669"/>
    <property type="project" value="TreeGrafter"/>
</dbReference>
<reference evidence="12 13" key="1">
    <citation type="journal article" date="2011" name="Genome Res.">
        <title>Phylogeny-wide analysis of social amoeba genomes highlights ancient origins for complex intercellular communication.</title>
        <authorList>
            <person name="Heidel A.J."/>
            <person name="Lawal H.M."/>
            <person name="Felder M."/>
            <person name="Schilde C."/>
            <person name="Helps N.R."/>
            <person name="Tunggal B."/>
            <person name="Rivero F."/>
            <person name="John U."/>
            <person name="Schleicher M."/>
            <person name="Eichinger L."/>
            <person name="Platzer M."/>
            <person name="Noegel A.A."/>
            <person name="Schaap P."/>
            <person name="Gloeckner G."/>
        </authorList>
    </citation>
    <scope>NUCLEOTIDE SEQUENCE [LARGE SCALE GENOMIC DNA]</scope>
    <source>
        <strain evidence="13">ATCC 26659 / Pp 5 / PN500</strain>
    </source>
</reference>
<dbReference type="PANTHER" id="PTHR13890:SF0">
    <property type="entry name" value="MAGNESIUM TRANSPORTER MRS2 HOMOLOG, MITOCHONDRIAL"/>
    <property type="match status" value="1"/>
</dbReference>
<accession>D3B9L3</accession>
<comment type="subcellular location">
    <subcellularLocation>
        <location evidence="1">Membrane</location>
        <topology evidence="1">Multi-pass membrane protein</topology>
    </subcellularLocation>
    <subcellularLocation>
        <location evidence="9">Mitochondrion inner membrane</location>
        <topology evidence="9">Multi-pass membrane protein</topology>
    </subcellularLocation>
</comment>
<keyword evidence="9" id="KW-0999">Mitochondrion inner membrane</keyword>
<dbReference type="OMA" id="ICTSIAK"/>
<evidence type="ECO:0000256" key="2">
    <source>
        <dbReference type="ARBA" id="ARBA00022448"/>
    </source>
</evidence>
<dbReference type="GO" id="GO:0005743">
    <property type="term" value="C:mitochondrial inner membrane"/>
    <property type="evidence" value="ECO:0007669"/>
    <property type="project" value="UniProtKB-SubCell"/>
</dbReference>
<keyword evidence="6" id="KW-1133">Transmembrane helix</keyword>
<evidence type="ECO:0000256" key="3">
    <source>
        <dbReference type="ARBA" id="ARBA00022692"/>
    </source>
</evidence>
<comment type="caution">
    <text evidence="12">The sequence shown here is derived from an EMBL/GenBank/DDBJ whole genome shotgun (WGS) entry which is preliminary data.</text>
</comment>
<sequence length="451" mass="51648">MLRSSSTTKLLLSTLQQQQQQVQPRLNLPIFQILNQNLNSSCYNIKGYSSTNNNNNNNNNNNSNNNDSNTSSNITKNNNNNNNINNSNSTSSWRSSSIYVDSTTPTGSVSGGVVNNVVPGGGKSSSIVDHQQQHQQQLHQQHIRNKLFGDHRVRSTSRASPLSMSKEMKTKIFDQESFIGRDTPTQYLSETRSFKVLEVDQSGQLIDQIIFKNNLSIEMKLQARDLRTIDSSFPPQMPAILARDKVFIVSIGFIRAIVQHNKIIFFDPQNPLIRNELVPIMKEYLVSQNLFFTETLTLPFEFKVLESILVFICKKLTAEHQRICTSIAKELESLNENPEHNLETLLLYHKKGLNQFEVTLKEIMDALSRLLESDEDMALMYLSFRNITGGTRKKNQHEELEILLENYMRQLEQISNEINQLKETLSSTEEFVNFQLDTYVMLCYNILVGKR</sequence>
<evidence type="ECO:0000256" key="8">
    <source>
        <dbReference type="ARBA" id="ARBA00023136"/>
    </source>
</evidence>
<evidence type="ECO:0000256" key="7">
    <source>
        <dbReference type="ARBA" id="ARBA00023065"/>
    </source>
</evidence>
<keyword evidence="2 9" id="KW-0813">Transport</keyword>
<dbReference type="CDD" id="cd12823">
    <property type="entry name" value="Mrs2_Mfm1p-like"/>
    <property type="match status" value="1"/>
</dbReference>
<keyword evidence="3" id="KW-0812">Transmembrane</keyword>
<dbReference type="RefSeq" id="XP_020434042.1">
    <property type="nucleotide sequence ID" value="XM_020576053.1"/>
</dbReference>
<evidence type="ECO:0000256" key="6">
    <source>
        <dbReference type="ARBA" id="ARBA00022989"/>
    </source>
</evidence>